<dbReference type="EMBL" id="JNBS01002659">
    <property type="protein sequence ID" value="OQR89796.1"/>
    <property type="molecule type" value="Genomic_DNA"/>
</dbReference>
<keyword evidence="2" id="KW-1185">Reference proteome</keyword>
<reference evidence="1 2" key="1">
    <citation type="journal article" date="2014" name="Genome Biol. Evol.">
        <title>The secreted proteins of Achlya hypogyna and Thraustotheca clavata identify the ancestral oomycete secretome and reveal gene acquisitions by horizontal gene transfer.</title>
        <authorList>
            <person name="Misner I."/>
            <person name="Blouin N."/>
            <person name="Leonard G."/>
            <person name="Richards T.A."/>
            <person name="Lane C.E."/>
        </authorList>
    </citation>
    <scope>NUCLEOTIDE SEQUENCE [LARGE SCALE GENOMIC DNA]</scope>
    <source>
        <strain evidence="1 2">ATCC 34112</strain>
    </source>
</reference>
<dbReference type="Proteomes" id="UP000243217">
    <property type="component" value="Unassembled WGS sequence"/>
</dbReference>
<name>A0A1V9YVP6_9STRA</name>
<evidence type="ECO:0000313" key="1">
    <source>
        <dbReference type="EMBL" id="OQR89796.1"/>
    </source>
</evidence>
<comment type="caution">
    <text evidence="1">The sequence shown here is derived from an EMBL/GenBank/DDBJ whole genome shotgun (WGS) entry which is preliminary data.</text>
</comment>
<organism evidence="1 2">
    <name type="scientific">Thraustotheca clavata</name>
    <dbReference type="NCBI Taxonomy" id="74557"/>
    <lineage>
        <taxon>Eukaryota</taxon>
        <taxon>Sar</taxon>
        <taxon>Stramenopiles</taxon>
        <taxon>Oomycota</taxon>
        <taxon>Saprolegniomycetes</taxon>
        <taxon>Saprolegniales</taxon>
        <taxon>Achlyaceae</taxon>
        <taxon>Thraustotheca</taxon>
    </lineage>
</organism>
<gene>
    <name evidence="1" type="ORF">THRCLA_22630</name>
</gene>
<sequence length="196" mass="23057">MDSLIDHIIALNGYTFSQTFVRLYLAEMGDRWMTYNDHVLADLTRDKASKEYWESFPRIFPTNLVKDLVLKNFEFPMKDAYVKYDIHVLTNIDTKKYKHHCYTVLSRGIDCIEPHLTRENLITRIYDELFSKSHTNQIVVMHSPPLSGKTLVLTLFERKYGDKLNCIRLSFIDRMISAVNMLESIGVDFRTYTTQI</sequence>
<protein>
    <submittedName>
        <fullName evidence="1">Uncharacterized protein</fullName>
    </submittedName>
</protein>
<evidence type="ECO:0000313" key="2">
    <source>
        <dbReference type="Proteomes" id="UP000243217"/>
    </source>
</evidence>
<proteinExistence type="predicted"/>
<dbReference type="AlphaFoldDB" id="A0A1V9YVP6"/>
<accession>A0A1V9YVP6</accession>